<keyword evidence="6" id="KW-0539">Nucleus</keyword>
<dbReference type="InterPro" id="IPR045125">
    <property type="entry name" value="Sub1/Tcp4-like"/>
</dbReference>
<evidence type="ECO:0000256" key="5">
    <source>
        <dbReference type="ARBA" id="ARBA00023163"/>
    </source>
</evidence>
<comment type="caution">
    <text evidence="9">The sequence shown here is derived from an EMBL/GenBank/DDBJ whole genome shotgun (WGS) entry which is preliminary data.</text>
</comment>
<dbReference type="PIRSF" id="PIRSF038156">
    <property type="entry name" value="RNA_pol_II_KELP"/>
    <property type="match status" value="1"/>
</dbReference>
<dbReference type="Gene3D" id="2.30.31.10">
    <property type="entry name" value="Transcriptional Coactivator Pc4, Chain A"/>
    <property type="match status" value="1"/>
</dbReference>
<gene>
    <name evidence="9" type="ORF">ACJRO7_018276</name>
</gene>
<proteinExistence type="inferred from homology"/>
<name>A0ABD3KUA2_EUCGL</name>
<evidence type="ECO:0000313" key="9">
    <source>
        <dbReference type="EMBL" id="KAL3742947.1"/>
    </source>
</evidence>
<comment type="subcellular location">
    <subcellularLocation>
        <location evidence="1">Nucleus</location>
    </subcellularLocation>
</comment>
<dbReference type="FunFam" id="2.30.31.10:FF:000011">
    <property type="entry name" value="RNA polymerase II transcriptional coactivator KELP"/>
    <property type="match status" value="1"/>
</dbReference>
<evidence type="ECO:0000259" key="8">
    <source>
        <dbReference type="PROSITE" id="PS51998"/>
    </source>
</evidence>
<dbReference type="GO" id="GO:0003677">
    <property type="term" value="F:DNA binding"/>
    <property type="evidence" value="ECO:0007669"/>
    <property type="project" value="UniProtKB-KW"/>
</dbReference>
<dbReference type="InterPro" id="IPR009044">
    <property type="entry name" value="ssDNA-bd_transcriptional_reg"/>
</dbReference>
<sequence length="157" mass="17721">MSADMEQLIAKTAREVLQESDVADEMTEHQLRMEVSRRLGVNLSLPKYRATVSQAMQAFLEEERVPEDGGRAEEDLEEDQEYTEGGDLIICNLSSNRKVTVGKLKGKTLVSMREYYKKDGKDYPSRKGISLTNDQWFILQNSMPAIEAAVKKMTPGS</sequence>
<feature type="region of interest" description="Disordered" evidence="7">
    <location>
        <begin position="62"/>
        <end position="83"/>
    </location>
</feature>
<dbReference type="PANTHER" id="PTHR13215">
    <property type="entry name" value="RNA POLYMERASE II TRANSCRIPTIONAL COACTIVATOR"/>
    <property type="match status" value="1"/>
</dbReference>
<dbReference type="Proteomes" id="UP001634007">
    <property type="component" value="Unassembled WGS sequence"/>
</dbReference>
<evidence type="ECO:0000256" key="3">
    <source>
        <dbReference type="ARBA" id="ARBA00023015"/>
    </source>
</evidence>
<feature type="domain" description="DEK-C" evidence="8">
    <location>
        <begin position="3"/>
        <end position="61"/>
    </location>
</feature>
<feature type="compositionally biased region" description="Acidic residues" evidence="7">
    <location>
        <begin position="74"/>
        <end position="83"/>
    </location>
</feature>
<evidence type="ECO:0000256" key="6">
    <source>
        <dbReference type="ARBA" id="ARBA00023242"/>
    </source>
</evidence>
<dbReference type="Pfam" id="PF02229">
    <property type="entry name" value="PC4"/>
    <property type="match status" value="1"/>
</dbReference>
<evidence type="ECO:0000256" key="7">
    <source>
        <dbReference type="SAM" id="MobiDB-lite"/>
    </source>
</evidence>
<keyword evidence="5" id="KW-0804">Transcription</keyword>
<comment type="similarity">
    <text evidence="2">Belongs to the transcriptional coactivator PC4 family.</text>
</comment>
<dbReference type="Pfam" id="PF08766">
    <property type="entry name" value="DEK_C"/>
    <property type="match status" value="1"/>
</dbReference>
<reference evidence="9 10" key="1">
    <citation type="submission" date="2024-11" db="EMBL/GenBank/DDBJ databases">
        <title>Chromosome-level genome assembly of Eucalyptus globulus Labill. provides insights into its genome evolution.</title>
        <authorList>
            <person name="Li X."/>
        </authorList>
    </citation>
    <scope>NUCLEOTIDE SEQUENCE [LARGE SCALE GENOMIC DNA]</scope>
    <source>
        <strain evidence="9">CL2024</strain>
        <tissue evidence="9">Fresh tender leaves</tissue>
    </source>
</reference>
<evidence type="ECO:0000256" key="1">
    <source>
        <dbReference type="ARBA" id="ARBA00004123"/>
    </source>
</evidence>
<dbReference type="GO" id="GO:0005634">
    <property type="term" value="C:nucleus"/>
    <property type="evidence" value="ECO:0007669"/>
    <property type="project" value="UniProtKB-SubCell"/>
</dbReference>
<dbReference type="InterPro" id="IPR017415">
    <property type="entry name" value="KELP"/>
</dbReference>
<feature type="compositionally biased region" description="Basic and acidic residues" evidence="7">
    <location>
        <begin position="62"/>
        <end position="73"/>
    </location>
</feature>
<keyword evidence="4" id="KW-0238">DNA-binding</keyword>
<dbReference type="SUPFAM" id="SSF54447">
    <property type="entry name" value="ssDNA-binding transcriptional regulator domain"/>
    <property type="match status" value="1"/>
</dbReference>
<dbReference type="PROSITE" id="PS51998">
    <property type="entry name" value="DEK_C"/>
    <property type="match status" value="1"/>
</dbReference>
<protein>
    <recommendedName>
        <fullName evidence="8">DEK-C domain-containing protein</fullName>
    </recommendedName>
</protein>
<dbReference type="EMBL" id="JBJKBG010000004">
    <property type="protein sequence ID" value="KAL3742947.1"/>
    <property type="molecule type" value="Genomic_DNA"/>
</dbReference>
<accession>A0ABD3KUA2</accession>
<organism evidence="9 10">
    <name type="scientific">Eucalyptus globulus</name>
    <name type="common">Tasmanian blue gum</name>
    <dbReference type="NCBI Taxonomy" id="34317"/>
    <lineage>
        <taxon>Eukaryota</taxon>
        <taxon>Viridiplantae</taxon>
        <taxon>Streptophyta</taxon>
        <taxon>Embryophyta</taxon>
        <taxon>Tracheophyta</taxon>
        <taxon>Spermatophyta</taxon>
        <taxon>Magnoliopsida</taxon>
        <taxon>eudicotyledons</taxon>
        <taxon>Gunneridae</taxon>
        <taxon>Pentapetalae</taxon>
        <taxon>rosids</taxon>
        <taxon>malvids</taxon>
        <taxon>Myrtales</taxon>
        <taxon>Myrtaceae</taxon>
        <taxon>Myrtoideae</taxon>
        <taxon>Eucalypteae</taxon>
        <taxon>Eucalyptus</taxon>
    </lineage>
</organism>
<dbReference type="InterPro" id="IPR014876">
    <property type="entry name" value="DEK_C"/>
</dbReference>
<dbReference type="AlphaFoldDB" id="A0ABD3KUA2"/>
<evidence type="ECO:0000313" key="10">
    <source>
        <dbReference type="Proteomes" id="UP001634007"/>
    </source>
</evidence>
<keyword evidence="3" id="KW-0805">Transcription regulation</keyword>
<evidence type="ECO:0000256" key="2">
    <source>
        <dbReference type="ARBA" id="ARBA00009001"/>
    </source>
</evidence>
<dbReference type="InterPro" id="IPR003173">
    <property type="entry name" value="PC4_C"/>
</dbReference>
<keyword evidence="10" id="KW-1185">Reference proteome</keyword>
<evidence type="ECO:0000256" key="4">
    <source>
        <dbReference type="ARBA" id="ARBA00023125"/>
    </source>
</evidence>